<keyword evidence="5 15" id="KW-0808">Transferase</keyword>
<protein>
    <recommendedName>
        <fullName evidence="3">histidine kinase</fullName>
        <ecNumber evidence="3">2.7.13.3</ecNumber>
    </recommendedName>
</protein>
<evidence type="ECO:0000256" key="6">
    <source>
        <dbReference type="ARBA" id="ARBA00022692"/>
    </source>
</evidence>
<feature type="region of interest" description="Disordered" evidence="11">
    <location>
        <begin position="471"/>
        <end position="491"/>
    </location>
</feature>
<dbReference type="InterPro" id="IPR036890">
    <property type="entry name" value="HATPase_C_sf"/>
</dbReference>
<feature type="domain" description="HAMP" evidence="14">
    <location>
        <begin position="184"/>
        <end position="237"/>
    </location>
</feature>
<reference evidence="15 16" key="1">
    <citation type="submission" date="2020-05" db="EMBL/GenBank/DDBJ databases">
        <title>Bremerella alba sp. nov., a novel planctomycete isolated from the surface of the macroalga Fucus spiralis.</title>
        <authorList>
            <person name="Godinho O."/>
            <person name="Botelho R."/>
            <person name="Albuquerque L."/>
            <person name="Wiegand S."/>
            <person name="Da Costa M.S."/>
            <person name="Lobo-Da-Cunha A."/>
            <person name="Jogler C."/>
            <person name="Lage O.M."/>
        </authorList>
    </citation>
    <scope>NUCLEOTIDE SEQUENCE [LARGE SCALE GENOMIC DNA]</scope>
    <source>
        <strain evidence="15 16">FF15</strain>
    </source>
</reference>
<dbReference type="PROSITE" id="PS50109">
    <property type="entry name" value="HIS_KIN"/>
    <property type="match status" value="1"/>
</dbReference>
<dbReference type="Gene3D" id="3.30.565.10">
    <property type="entry name" value="Histidine kinase-like ATPase, C-terminal domain"/>
    <property type="match status" value="1"/>
</dbReference>
<dbReference type="SUPFAM" id="SSF158472">
    <property type="entry name" value="HAMP domain-like"/>
    <property type="match status" value="1"/>
</dbReference>
<dbReference type="EC" id="2.7.13.3" evidence="3"/>
<keyword evidence="10 12" id="KW-0472">Membrane</keyword>
<dbReference type="FunFam" id="1.10.287.130:FF:000001">
    <property type="entry name" value="Two-component sensor histidine kinase"/>
    <property type="match status" value="1"/>
</dbReference>
<dbReference type="Gene3D" id="1.10.287.130">
    <property type="match status" value="1"/>
</dbReference>
<evidence type="ECO:0000256" key="7">
    <source>
        <dbReference type="ARBA" id="ARBA00022777"/>
    </source>
</evidence>
<feature type="domain" description="Histidine kinase" evidence="13">
    <location>
        <begin position="245"/>
        <end position="461"/>
    </location>
</feature>
<evidence type="ECO:0000256" key="8">
    <source>
        <dbReference type="ARBA" id="ARBA00022989"/>
    </source>
</evidence>
<proteinExistence type="predicted"/>
<dbReference type="InterPro" id="IPR003660">
    <property type="entry name" value="HAMP_dom"/>
</dbReference>
<dbReference type="InterPro" id="IPR003594">
    <property type="entry name" value="HATPase_dom"/>
</dbReference>
<dbReference type="CDD" id="cd00075">
    <property type="entry name" value="HATPase"/>
    <property type="match status" value="1"/>
</dbReference>
<feature type="compositionally biased region" description="Polar residues" evidence="11">
    <location>
        <begin position="471"/>
        <end position="485"/>
    </location>
</feature>
<evidence type="ECO:0000256" key="9">
    <source>
        <dbReference type="ARBA" id="ARBA00023012"/>
    </source>
</evidence>
<name>A0A7V8V668_9BACT</name>
<dbReference type="GO" id="GO:0000155">
    <property type="term" value="F:phosphorelay sensor kinase activity"/>
    <property type="evidence" value="ECO:0007669"/>
    <property type="project" value="InterPro"/>
</dbReference>
<keyword evidence="16" id="KW-1185">Reference proteome</keyword>
<keyword evidence="9" id="KW-0902">Two-component regulatory system</keyword>
<dbReference type="SMART" id="SM00387">
    <property type="entry name" value="HATPase_c"/>
    <property type="match status" value="1"/>
</dbReference>
<gene>
    <name evidence="15" type="primary">sasA_6</name>
    <name evidence="15" type="ORF">HOV93_27730</name>
</gene>
<feature type="transmembrane region" description="Helical" evidence="12">
    <location>
        <begin position="160"/>
        <end position="183"/>
    </location>
</feature>
<comment type="catalytic activity">
    <reaction evidence="1">
        <text>ATP + protein L-histidine = ADP + protein N-phospho-L-histidine.</text>
        <dbReference type="EC" id="2.7.13.3"/>
    </reaction>
</comment>
<keyword evidence="7 15" id="KW-0418">Kinase</keyword>
<evidence type="ECO:0000259" key="14">
    <source>
        <dbReference type="PROSITE" id="PS50885"/>
    </source>
</evidence>
<dbReference type="Pfam" id="PF00512">
    <property type="entry name" value="HisKA"/>
    <property type="match status" value="1"/>
</dbReference>
<comment type="caution">
    <text evidence="15">The sequence shown here is derived from an EMBL/GenBank/DDBJ whole genome shotgun (WGS) entry which is preliminary data.</text>
</comment>
<dbReference type="Pfam" id="PF00672">
    <property type="entry name" value="HAMP"/>
    <property type="match status" value="1"/>
</dbReference>
<sequence length="491" mass="54418">MLKMPIRWRLTFWYASALAIILIVFCGLLIPLSYRQLLARMDAELHEELQELFLEVQIANSTEELDSSLWARFRQHETFDFIVYDQQQAVLFASADITPKIQEELAETDTGAARESFETYAVESVAYYRVASRSADGPRGKLTVRVLTPLDPIIADIETLLLLMAVLLPLSLVIALLVGYFLATRALAPVEQIVGVANSISISQLNRRIEVSNPHDELGHLAGTLNRLIARLEHAVDEIRRFTADASHELRTPLAILRSEAESALRKSRTEEEYQATLRVVIDEATRLGTLADQLLNLSRQDSGIDTHRVDSVEIDPIMLDVVETLRPLAETRKIELRTRCKSNAVIAGEDIPLSQAFFNVLDNAVKYSVKGSVVEIESVNRGNQVHVIVRDNGVGISAEHLPHVFKRFYRVDASRNRAIGGFGLGLAIAKSVIASHRGTIEIQSKIGTGTEVTICFEILIKQNKPITTGENTGDLNSSEISNSHAHVGGS</sequence>
<evidence type="ECO:0000256" key="11">
    <source>
        <dbReference type="SAM" id="MobiDB-lite"/>
    </source>
</evidence>
<dbReference type="SMART" id="SM00388">
    <property type="entry name" value="HisKA"/>
    <property type="match status" value="1"/>
</dbReference>
<dbReference type="Gene3D" id="6.10.340.10">
    <property type="match status" value="1"/>
</dbReference>
<dbReference type="InterPro" id="IPR036097">
    <property type="entry name" value="HisK_dim/P_sf"/>
</dbReference>
<organism evidence="15 16">
    <name type="scientific">Bremerella alba</name>
    <dbReference type="NCBI Taxonomy" id="980252"/>
    <lineage>
        <taxon>Bacteria</taxon>
        <taxon>Pseudomonadati</taxon>
        <taxon>Planctomycetota</taxon>
        <taxon>Planctomycetia</taxon>
        <taxon>Pirellulales</taxon>
        <taxon>Pirellulaceae</taxon>
        <taxon>Bremerella</taxon>
    </lineage>
</organism>
<dbReference type="Pfam" id="PF02518">
    <property type="entry name" value="HATPase_c"/>
    <property type="match status" value="1"/>
</dbReference>
<dbReference type="AlphaFoldDB" id="A0A7V8V668"/>
<keyword evidence="8 12" id="KW-1133">Transmembrane helix</keyword>
<evidence type="ECO:0000313" key="16">
    <source>
        <dbReference type="Proteomes" id="UP000551616"/>
    </source>
</evidence>
<keyword evidence="6 12" id="KW-0812">Transmembrane</keyword>
<feature type="transmembrane region" description="Helical" evidence="12">
    <location>
        <begin position="12"/>
        <end position="32"/>
    </location>
</feature>
<dbReference type="InterPro" id="IPR003661">
    <property type="entry name" value="HisK_dim/P_dom"/>
</dbReference>
<dbReference type="CDD" id="cd06225">
    <property type="entry name" value="HAMP"/>
    <property type="match status" value="1"/>
</dbReference>
<dbReference type="InterPro" id="IPR050428">
    <property type="entry name" value="TCS_sensor_his_kinase"/>
</dbReference>
<evidence type="ECO:0000256" key="4">
    <source>
        <dbReference type="ARBA" id="ARBA00022553"/>
    </source>
</evidence>
<dbReference type="PANTHER" id="PTHR45436">
    <property type="entry name" value="SENSOR HISTIDINE KINASE YKOH"/>
    <property type="match status" value="1"/>
</dbReference>
<dbReference type="SUPFAM" id="SSF55874">
    <property type="entry name" value="ATPase domain of HSP90 chaperone/DNA topoisomerase II/histidine kinase"/>
    <property type="match status" value="1"/>
</dbReference>
<dbReference type="GO" id="GO:0005886">
    <property type="term" value="C:plasma membrane"/>
    <property type="evidence" value="ECO:0007669"/>
    <property type="project" value="TreeGrafter"/>
</dbReference>
<dbReference type="RefSeq" id="WP_207397020.1">
    <property type="nucleotide sequence ID" value="NZ_JABRWO010000007.1"/>
</dbReference>
<comment type="subcellular location">
    <subcellularLocation>
        <location evidence="2">Membrane</location>
    </subcellularLocation>
</comment>
<dbReference type="EMBL" id="JABRWO010000007">
    <property type="protein sequence ID" value="MBA2115591.1"/>
    <property type="molecule type" value="Genomic_DNA"/>
</dbReference>
<dbReference type="FunFam" id="3.30.565.10:FF:000006">
    <property type="entry name" value="Sensor histidine kinase WalK"/>
    <property type="match status" value="1"/>
</dbReference>
<dbReference type="SMART" id="SM00304">
    <property type="entry name" value="HAMP"/>
    <property type="match status" value="1"/>
</dbReference>
<dbReference type="PRINTS" id="PR00344">
    <property type="entry name" value="BCTRLSENSOR"/>
</dbReference>
<evidence type="ECO:0000256" key="1">
    <source>
        <dbReference type="ARBA" id="ARBA00000085"/>
    </source>
</evidence>
<evidence type="ECO:0000313" key="15">
    <source>
        <dbReference type="EMBL" id="MBA2115591.1"/>
    </source>
</evidence>
<dbReference type="InterPro" id="IPR005467">
    <property type="entry name" value="His_kinase_dom"/>
</dbReference>
<dbReference type="PROSITE" id="PS50885">
    <property type="entry name" value="HAMP"/>
    <property type="match status" value="1"/>
</dbReference>
<dbReference type="InterPro" id="IPR004358">
    <property type="entry name" value="Sig_transdc_His_kin-like_C"/>
</dbReference>
<dbReference type="Proteomes" id="UP000551616">
    <property type="component" value="Unassembled WGS sequence"/>
</dbReference>
<evidence type="ECO:0000256" key="5">
    <source>
        <dbReference type="ARBA" id="ARBA00022679"/>
    </source>
</evidence>
<accession>A0A7V8V668</accession>
<evidence type="ECO:0000259" key="13">
    <source>
        <dbReference type="PROSITE" id="PS50109"/>
    </source>
</evidence>
<dbReference type="PANTHER" id="PTHR45436:SF5">
    <property type="entry name" value="SENSOR HISTIDINE KINASE TRCS"/>
    <property type="match status" value="1"/>
</dbReference>
<dbReference type="SUPFAM" id="SSF47384">
    <property type="entry name" value="Homodimeric domain of signal transducing histidine kinase"/>
    <property type="match status" value="1"/>
</dbReference>
<evidence type="ECO:0000256" key="2">
    <source>
        <dbReference type="ARBA" id="ARBA00004370"/>
    </source>
</evidence>
<evidence type="ECO:0000256" key="12">
    <source>
        <dbReference type="SAM" id="Phobius"/>
    </source>
</evidence>
<evidence type="ECO:0000256" key="10">
    <source>
        <dbReference type="ARBA" id="ARBA00023136"/>
    </source>
</evidence>
<keyword evidence="4" id="KW-0597">Phosphoprotein</keyword>
<dbReference type="CDD" id="cd00082">
    <property type="entry name" value="HisKA"/>
    <property type="match status" value="1"/>
</dbReference>
<evidence type="ECO:0000256" key="3">
    <source>
        <dbReference type="ARBA" id="ARBA00012438"/>
    </source>
</evidence>